<name>A0AA94HV04_DESDE</name>
<protein>
    <submittedName>
        <fullName evidence="1">Nitrogen regulatory protein P-II family</fullName>
    </submittedName>
</protein>
<dbReference type="InterPro" id="IPR015867">
    <property type="entry name" value="N-reg_PII/ATP_PRibTrfase_C"/>
</dbReference>
<dbReference type="GO" id="GO:0006808">
    <property type="term" value="P:regulation of nitrogen utilization"/>
    <property type="evidence" value="ECO:0007669"/>
    <property type="project" value="InterPro"/>
</dbReference>
<dbReference type="InterPro" id="IPR002187">
    <property type="entry name" value="N-reg_PII"/>
</dbReference>
<dbReference type="AlphaFoldDB" id="A0AA94HV04"/>
<organism evidence="1 2">
    <name type="scientific">Desulfovibrio desulfuricans</name>
    <dbReference type="NCBI Taxonomy" id="876"/>
    <lineage>
        <taxon>Bacteria</taxon>
        <taxon>Pseudomonadati</taxon>
        <taxon>Thermodesulfobacteriota</taxon>
        <taxon>Desulfovibrionia</taxon>
        <taxon>Desulfovibrionales</taxon>
        <taxon>Desulfovibrionaceae</taxon>
        <taxon>Desulfovibrio</taxon>
    </lineage>
</organism>
<dbReference type="EMBL" id="FPIW01000073">
    <property type="protein sequence ID" value="SFW70633.1"/>
    <property type="molecule type" value="Genomic_DNA"/>
</dbReference>
<gene>
    <name evidence="1" type="ORF">SAMN02910291_02623</name>
</gene>
<dbReference type="SMART" id="SM00938">
    <property type="entry name" value="P-II"/>
    <property type="match status" value="1"/>
</dbReference>
<dbReference type="GO" id="GO:0030234">
    <property type="term" value="F:enzyme regulator activity"/>
    <property type="evidence" value="ECO:0007669"/>
    <property type="project" value="InterPro"/>
</dbReference>
<reference evidence="2" key="1">
    <citation type="submission" date="2016-11" db="EMBL/GenBank/DDBJ databases">
        <authorList>
            <person name="Jaros S."/>
            <person name="Januszkiewicz K."/>
            <person name="Wedrychowicz H."/>
        </authorList>
    </citation>
    <scope>NUCLEOTIDE SEQUENCE [LARGE SCALE GENOMIC DNA]</scope>
    <source>
        <strain evidence="2">DSM 7057</strain>
    </source>
</reference>
<evidence type="ECO:0000313" key="1">
    <source>
        <dbReference type="EMBL" id="SFW70633.1"/>
    </source>
</evidence>
<comment type="caution">
    <text evidence="1">The sequence shown here is derived from an EMBL/GenBank/DDBJ whole genome shotgun (WGS) entry which is preliminary data.</text>
</comment>
<evidence type="ECO:0000313" key="2">
    <source>
        <dbReference type="Proteomes" id="UP000182680"/>
    </source>
</evidence>
<dbReference type="Pfam" id="PF00543">
    <property type="entry name" value="P-II"/>
    <property type="match status" value="1"/>
</dbReference>
<proteinExistence type="predicted"/>
<dbReference type="PROSITE" id="PS51343">
    <property type="entry name" value="PII_GLNB_DOM"/>
    <property type="match status" value="1"/>
</dbReference>
<dbReference type="InterPro" id="IPR011322">
    <property type="entry name" value="N-reg_PII-like_a/b"/>
</dbReference>
<dbReference type="RefSeq" id="WP_072312458.1">
    <property type="nucleotide sequence ID" value="NZ_FPIW01000073.1"/>
</dbReference>
<dbReference type="Proteomes" id="UP000182680">
    <property type="component" value="Unassembled WGS sequence"/>
</dbReference>
<dbReference type="Gene3D" id="3.30.70.120">
    <property type="match status" value="2"/>
</dbReference>
<dbReference type="SUPFAM" id="SSF54913">
    <property type="entry name" value="GlnB-like"/>
    <property type="match status" value="2"/>
</dbReference>
<accession>A0AA94HV04</accession>
<sequence length="241" mass="25800">MTSMATTYTPGKLLVSIVNRNQGEAIVAVTKKAGARGGTILMAKGTADNAILRMLYLAQTEKDLVLTLVQDDAIPTVVTALREDAYLKKKASGVGFVIQVPGILRHTLSTVCELPFFPIEDVEEVSGMSAQATHEMICVIVNVGYAEDVMSAARKAGAKGGTVLNARGTGREEDVKFFGISIVPEKETLLVIVEKKQARTILDAIRQTSCLNEPGIGIAFCIDVEQFFLLGPLAEKAQQSS</sequence>